<organism evidence="16 17">
    <name type="scientific">Candidatus Segetimicrobium genomatis</name>
    <dbReference type="NCBI Taxonomy" id="2569760"/>
    <lineage>
        <taxon>Bacteria</taxon>
        <taxon>Bacillati</taxon>
        <taxon>Candidatus Sysuimicrobiota</taxon>
        <taxon>Candidatus Sysuimicrobiia</taxon>
        <taxon>Candidatus Sysuimicrobiales</taxon>
        <taxon>Candidatus Segetimicrobiaceae</taxon>
        <taxon>Candidatus Segetimicrobium</taxon>
    </lineage>
</organism>
<evidence type="ECO:0000256" key="13">
    <source>
        <dbReference type="HAMAP-Rule" id="MF_00281"/>
    </source>
</evidence>
<evidence type="ECO:0000256" key="1">
    <source>
        <dbReference type="ARBA" id="ARBA00004496"/>
    </source>
</evidence>
<dbReference type="PROSITE" id="PS50862">
    <property type="entry name" value="AA_TRNA_LIGASE_II"/>
    <property type="match status" value="1"/>
</dbReference>
<evidence type="ECO:0000256" key="6">
    <source>
        <dbReference type="ARBA" id="ARBA00022723"/>
    </source>
</evidence>
<proteinExistence type="inferred from homology"/>
<dbReference type="AlphaFoldDB" id="A0A537JKZ2"/>
<feature type="domain" description="Aminoacyl-transfer RNA synthetases class-II family profile" evidence="15">
    <location>
        <begin position="156"/>
        <end position="355"/>
    </location>
</feature>
<keyword evidence="8 13" id="KW-0067">ATP-binding</keyword>
<dbReference type="Gene3D" id="3.30.930.10">
    <property type="entry name" value="Bira Bifunctional Protein, Domain 2"/>
    <property type="match status" value="1"/>
</dbReference>
<comment type="similarity">
    <text evidence="2 13">Belongs to the class-II aminoacyl-tRNA synthetase family. Phe-tRNA synthetase alpha subunit type 1 subfamily.</text>
</comment>
<dbReference type="EMBL" id="VBAN01000075">
    <property type="protein sequence ID" value="TMI84174.1"/>
    <property type="molecule type" value="Genomic_DNA"/>
</dbReference>
<dbReference type="InterPro" id="IPR010978">
    <property type="entry name" value="tRNA-bd_arm"/>
</dbReference>
<evidence type="ECO:0000256" key="2">
    <source>
        <dbReference type="ARBA" id="ARBA00010207"/>
    </source>
</evidence>
<dbReference type="GO" id="GO:0004826">
    <property type="term" value="F:phenylalanine-tRNA ligase activity"/>
    <property type="evidence" value="ECO:0007669"/>
    <property type="project" value="UniProtKB-UniRule"/>
</dbReference>
<evidence type="ECO:0000256" key="10">
    <source>
        <dbReference type="ARBA" id="ARBA00022917"/>
    </source>
</evidence>
<dbReference type="InterPro" id="IPR045864">
    <property type="entry name" value="aa-tRNA-synth_II/BPL/LPL"/>
</dbReference>
<evidence type="ECO:0000259" key="15">
    <source>
        <dbReference type="PROSITE" id="PS50862"/>
    </source>
</evidence>
<feature type="binding site" evidence="13">
    <location>
        <position position="291"/>
    </location>
    <ligand>
        <name>Mg(2+)</name>
        <dbReference type="ChEBI" id="CHEBI:18420"/>
        <note>shared with beta subunit</note>
    </ligand>
</feature>
<evidence type="ECO:0000256" key="12">
    <source>
        <dbReference type="ARBA" id="ARBA00049255"/>
    </source>
</evidence>
<accession>A0A537JKZ2</accession>
<keyword evidence="6 13" id="KW-0479">Metal-binding</keyword>
<comment type="subcellular location">
    <subcellularLocation>
        <location evidence="1 13">Cytoplasm</location>
    </subcellularLocation>
</comment>
<dbReference type="EC" id="6.1.1.20" evidence="13"/>
<sequence>MRGQPARIPVNEAPPAPIGAGGRRVGPRKTHFRPLDGGAFCVVRLRLQGRGRGPHGRSQQTARHPERGYLGRQGAVTLVFRDLTKVPPADRPAMGAALNDLKAAVEALLQARADALRRDAQPARLRTEAIDITLPGRRPPLGRTHLLTRTMEEIGQIFRGLGFAIVEGPEVVPDEENFERLNMPVYHPARDAQDSFYLGGGWLLRTHTTVVDVHVLDTRRPPMRALAYGHCYRRDPVDASHSPMFHQVDGFMVDEGVRFSDLKGVLMAFAREFFGPETRVRFTPSYFPFTEPSAEMAVSCTNCGGRGCAVCKRSGWLEILGCGMFHPRVLEMARIDPEVYTAFAFGIGVERPAMLRHRIDDIRLFFDGDLRFLRQV</sequence>
<name>A0A537JKZ2_9BACT</name>
<feature type="region of interest" description="Disordered" evidence="14">
    <location>
        <begin position="1"/>
        <end position="26"/>
    </location>
</feature>
<evidence type="ECO:0000256" key="7">
    <source>
        <dbReference type="ARBA" id="ARBA00022741"/>
    </source>
</evidence>
<comment type="caution">
    <text evidence="16">The sequence shown here is derived from an EMBL/GenBank/DDBJ whole genome shotgun (WGS) entry which is preliminary data.</text>
</comment>
<dbReference type="SUPFAM" id="SSF55681">
    <property type="entry name" value="Class II aaRS and biotin synthetases"/>
    <property type="match status" value="1"/>
</dbReference>
<evidence type="ECO:0000256" key="14">
    <source>
        <dbReference type="SAM" id="MobiDB-lite"/>
    </source>
</evidence>
<dbReference type="InterPro" id="IPR022911">
    <property type="entry name" value="Phe_tRNA_ligase_alpha1_bac"/>
</dbReference>
<dbReference type="Proteomes" id="UP000318093">
    <property type="component" value="Unassembled WGS sequence"/>
</dbReference>
<reference evidence="16 17" key="1">
    <citation type="journal article" date="2019" name="Nat. Microbiol.">
        <title>Mediterranean grassland soil C-N compound turnover is dependent on rainfall and depth, and is mediated by genomically divergent microorganisms.</title>
        <authorList>
            <person name="Diamond S."/>
            <person name="Andeer P.F."/>
            <person name="Li Z."/>
            <person name="Crits-Christoph A."/>
            <person name="Burstein D."/>
            <person name="Anantharaman K."/>
            <person name="Lane K.R."/>
            <person name="Thomas B.C."/>
            <person name="Pan C."/>
            <person name="Northen T.R."/>
            <person name="Banfield J.F."/>
        </authorList>
    </citation>
    <scope>NUCLEOTIDE SEQUENCE [LARGE SCALE GENOMIC DNA]</scope>
    <source>
        <strain evidence="16">NP_6</strain>
    </source>
</reference>
<evidence type="ECO:0000313" key="16">
    <source>
        <dbReference type="EMBL" id="TMI84174.1"/>
    </source>
</evidence>
<dbReference type="InterPro" id="IPR004188">
    <property type="entry name" value="Phe-tRNA_ligase_II_N"/>
</dbReference>
<dbReference type="Pfam" id="PF01409">
    <property type="entry name" value="tRNA-synt_2d"/>
    <property type="match status" value="1"/>
</dbReference>
<evidence type="ECO:0000256" key="4">
    <source>
        <dbReference type="ARBA" id="ARBA00022490"/>
    </source>
</evidence>
<keyword evidence="11 13" id="KW-0030">Aminoacyl-tRNA synthetase</keyword>
<dbReference type="PANTHER" id="PTHR11538:SF41">
    <property type="entry name" value="PHENYLALANINE--TRNA LIGASE, MITOCHONDRIAL"/>
    <property type="match status" value="1"/>
</dbReference>
<evidence type="ECO:0000256" key="5">
    <source>
        <dbReference type="ARBA" id="ARBA00022598"/>
    </source>
</evidence>
<comment type="catalytic activity">
    <reaction evidence="12 13">
        <text>tRNA(Phe) + L-phenylalanine + ATP = L-phenylalanyl-tRNA(Phe) + AMP + diphosphate + H(+)</text>
        <dbReference type="Rhea" id="RHEA:19413"/>
        <dbReference type="Rhea" id="RHEA-COMP:9668"/>
        <dbReference type="Rhea" id="RHEA-COMP:9699"/>
        <dbReference type="ChEBI" id="CHEBI:15378"/>
        <dbReference type="ChEBI" id="CHEBI:30616"/>
        <dbReference type="ChEBI" id="CHEBI:33019"/>
        <dbReference type="ChEBI" id="CHEBI:58095"/>
        <dbReference type="ChEBI" id="CHEBI:78442"/>
        <dbReference type="ChEBI" id="CHEBI:78531"/>
        <dbReference type="ChEBI" id="CHEBI:456215"/>
        <dbReference type="EC" id="6.1.1.20"/>
    </reaction>
</comment>
<dbReference type="HAMAP" id="MF_00281">
    <property type="entry name" value="Phe_tRNA_synth_alpha1"/>
    <property type="match status" value="1"/>
</dbReference>
<comment type="subunit">
    <text evidence="3 13">Tetramer of two alpha and two beta subunits.</text>
</comment>
<evidence type="ECO:0000256" key="3">
    <source>
        <dbReference type="ARBA" id="ARBA00011209"/>
    </source>
</evidence>
<keyword evidence="9 13" id="KW-0460">Magnesium</keyword>
<dbReference type="GO" id="GO:0000049">
    <property type="term" value="F:tRNA binding"/>
    <property type="evidence" value="ECO:0007669"/>
    <property type="project" value="InterPro"/>
</dbReference>
<keyword evidence="7 13" id="KW-0547">Nucleotide-binding</keyword>
<gene>
    <name evidence="13 16" type="primary">pheS</name>
    <name evidence="16" type="ORF">E6H03_02385</name>
</gene>
<dbReference type="InterPro" id="IPR002319">
    <property type="entry name" value="Phenylalanyl-tRNA_Synthase"/>
</dbReference>
<dbReference type="Pfam" id="PF02912">
    <property type="entry name" value="Phe_tRNA-synt_N"/>
    <property type="match status" value="1"/>
</dbReference>
<keyword evidence="10 13" id="KW-0648">Protein biosynthesis</keyword>
<dbReference type="GO" id="GO:0006432">
    <property type="term" value="P:phenylalanyl-tRNA aminoacylation"/>
    <property type="evidence" value="ECO:0007669"/>
    <property type="project" value="UniProtKB-UniRule"/>
</dbReference>
<dbReference type="SUPFAM" id="SSF46589">
    <property type="entry name" value="tRNA-binding arm"/>
    <property type="match status" value="1"/>
</dbReference>
<dbReference type="CDD" id="cd00496">
    <property type="entry name" value="PheRS_alpha_core"/>
    <property type="match status" value="1"/>
</dbReference>
<dbReference type="InterPro" id="IPR006195">
    <property type="entry name" value="aa-tRNA-synth_II"/>
</dbReference>
<evidence type="ECO:0000256" key="8">
    <source>
        <dbReference type="ARBA" id="ARBA00022840"/>
    </source>
</evidence>
<dbReference type="PANTHER" id="PTHR11538">
    <property type="entry name" value="PHENYLALANYL-TRNA SYNTHETASE"/>
    <property type="match status" value="1"/>
</dbReference>
<evidence type="ECO:0000256" key="9">
    <source>
        <dbReference type="ARBA" id="ARBA00022842"/>
    </source>
</evidence>
<evidence type="ECO:0000256" key="11">
    <source>
        <dbReference type="ARBA" id="ARBA00023146"/>
    </source>
</evidence>
<protein>
    <recommendedName>
        <fullName evidence="13">Phenylalanine--tRNA ligase alpha subunit</fullName>
        <ecNumber evidence="13">6.1.1.20</ecNumber>
    </recommendedName>
    <alternativeName>
        <fullName evidence="13">Phenylalanyl-tRNA synthetase alpha subunit</fullName>
        <shortName evidence="13">PheRS</shortName>
    </alternativeName>
</protein>
<dbReference type="GO" id="GO:0005737">
    <property type="term" value="C:cytoplasm"/>
    <property type="evidence" value="ECO:0007669"/>
    <property type="project" value="UniProtKB-SubCell"/>
</dbReference>
<keyword evidence="5 13" id="KW-0436">Ligase</keyword>
<keyword evidence="4 13" id="KW-0963">Cytoplasm</keyword>
<dbReference type="GO" id="GO:0000287">
    <property type="term" value="F:magnesium ion binding"/>
    <property type="evidence" value="ECO:0007669"/>
    <property type="project" value="UniProtKB-UniRule"/>
</dbReference>
<evidence type="ECO:0000313" key="17">
    <source>
        <dbReference type="Proteomes" id="UP000318093"/>
    </source>
</evidence>
<comment type="cofactor">
    <cofactor evidence="13">
        <name>Mg(2+)</name>
        <dbReference type="ChEBI" id="CHEBI:18420"/>
    </cofactor>
    <text evidence="13">Binds 2 magnesium ions per tetramer.</text>
</comment>
<dbReference type="GO" id="GO:0005524">
    <property type="term" value="F:ATP binding"/>
    <property type="evidence" value="ECO:0007669"/>
    <property type="project" value="UniProtKB-UniRule"/>
</dbReference>